<dbReference type="Proteomes" id="UP000234341">
    <property type="component" value="Unassembled WGS sequence"/>
</dbReference>
<dbReference type="EMBL" id="PJRP01000032">
    <property type="protein sequence ID" value="PLP96268.1"/>
    <property type="molecule type" value="Genomic_DNA"/>
</dbReference>
<evidence type="ECO:0000313" key="1">
    <source>
        <dbReference type="EMBL" id="PLP96268.1"/>
    </source>
</evidence>
<accession>A0A2N5C232</accession>
<proteinExistence type="predicted"/>
<protein>
    <submittedName>
        <fullName evidence="1">Uncharacterized protein</fullName>
    </submittedName>
</protein>
<comment type="caution">
    <text evidence="1">The sequence shown here is derived from an EMBL/GenBank/DDBJ whole genome shotgun (WGS) entry which is preliminary data.</text>
</comment>
<dbReference type="AlphaFoldDB" id="A0A2N5C232"/>
<reference evidence="1 2" key="1">
    <citation type="submission" date="2017-12" db="EMBL/GenBank/DDBJ databases">
        <title>Genome sequence of the active heterotrophic nitrifier-denitrifier, Cupriavidus pauculus UM1.</title>
        <authorList>
            <person name="Putonti C."/>
            <person name="Castignetti D."/>
        </authorList>
    </citation>
    <scope>NUCLEOTIDE SEQUENCE [LARGE SCALE GENOMIC DNA]</scope>
    <source>
        <strain evidence="1 2">UM1</strain>
    </source>
</reference>
<gene>
    <name evidence="1" type="ORF">CYJ10_33095</name>
</gene>
<name>A0A2N5C232_9BURK</name>
<organism evidence="1 2">
    <name type="scientific">Cupriavidus pauculus</name>
    <dbReference type="NCBI Taxonomy" id="82633"/>
    <lineage>
        <taxon>Bacteria</taxon>
        <taxon>Pseudomonadati</taxon>
        <taxon>Pseudomonadota</taxon>
        <taxon>Betaproteobacteria</taxon>
        <taxon>Burkholderiales</taxon>
        <taxon>Burkholderiaceae</taxon>
        <taxon>Cupriavidus</taxon>
    </lineage>
</organism>
<evidence type="ECO:0000313" key="2">
    <source>
        <dbReference type="Proteomes" id="UP000234341"/>
    </source>
</evidence>
<sequence length="70" mass="7743">MHDVSMHPASDFQIRRAYALCIGSPRLQRSLEEFLQSGPDRCEMDAYLKRLKSDMAASLVSALVGNLSAS</sequence>